<feature type="region of interest" description="Disordered" evidence="1">
    <location>
        <begin position="470"/>
        <end position="647"/>
    </location>
</feature>
<evidence type="ECO:0000256" key="1">
    <source>
        <dbReference type="SAM" id="MobiDB-lite"/>
    </source>
</evidence>
<organism evidence="2 3">
    <name type="scientific">Zalerion maritima</name>
    <dbReference type="NCBI Taxonomy" id="339359"/>
    <lineage>
        <taxon>Eukaryota</taxon>
        <taxon>Fungi</taxon>
        <taxon>Dikarya</taxon>
        <taxon>Ascomycota</taxon>
        <taxon>Pezizomycotina</taxon>
        <taxon>Sordariomycetes</taxon>
        <taxon>Lulworthiomycetidae</taxon>
        <taxon>Lulworthiales</taxon>
        <taxon>Lulworthiaceae</taxon>
        <taxon>Zalerion</taxon>
    </lineage>
</organism>
<gene>
    <name evidence="2" type="ORF">MKZ38_003117</name>
</gene>
<feature type="region of interest" description="Disordered" evidence="1">
    <location>
        <begin position="665"/>
        <end position="717"/>
    </location>
</feature>
<feature type="compositionally biased region" description="Acidic residues" evidence="1">
    <location>
        <begin position="589"/>
        <end position="604"/>
    </location>
</feature>
<feature type="region of interest" description="Disordered" evidence="1">
    <location>
        <begin position="399"/>
        <end position="425"/>
    </location>
</feature>
<proteinExistence type="predicted"/>
<name>A0AAD5RX48_9PEZI</name>
<feature type="compositionally biased region" description="Acidic residues" evidence="1">
    <location>
        <begin position="415"/>
        <end position="425"/>
    </location>
</feature>
<feature type="compositionally biased region" description="Polar residues" evidence="1">
    <location>
        <begin position="675"/>
        <end position="697"/>
    </location>
</feature>
<feature type="compositionally biased region" description="Low complexity" evidence="1">
    <location>
        <begin position="569"/>
        <end position="588"/>
    </location>
</feature>
<feature type="compositionally biased region" description="Low complexity" evidence="1">
    <location>
        <begin position="295"/>
        <end position="310"/>
    </location>
</feature>
<evidence type="ECO:0000313" key="3">
    <source>
        <dbReference type="Proteomes" id="UP001201980"/>
    </source>
</evidence>
<keyword evidence="3" id="KW-1185">Reference proteome</keyword>
<reference evidence="2" key="1">
    <citation type="submission" date="2022-07" db="EMBL/GenBank/DDBJ databases">
        <title>Draft genome sequence of Zalerion maritima ATCC 34329, a (micro)plastics degrading marine fungus.</title>
        <authorList>
            <person name="Paco A."/>
            <person name="Goncalves M.F.M."/>
            <person name="Rocha-Santos T.A.P."/>
            <person name="Alves A."/>
        </authorList>
    </citation>
    <scope>NUCLEOTIDE SEQUENCE</scope>
    <source>
        <strain evidence="2">ATCC 34329</strain>
    </source>
</reference>
<feature type="region of interest" description="Disordered" evidence="1">
    <location>
        <begin position="1"/>
        <end position="27"/>
    </location>
</feature>
<dbReference type="EMBL" id="JAKWBI020000019">
    <property type="protein sequence ID" value="KAJ2906080.1"/>
    <property type="molecule type" value="Genomic_DNA"/>
</dbReference>
<comment type="caution">
    <text evidence="2">The sequence shown here is derived from an EMBL/GenBank/DDBJ whole genome shotgun (WGS) entry which is preliminary data.</text>
</comment>
<accession>A0AAD5RX48</accession>
<dbReference type="Proteomes" id="UP001201980">
    <property type="component" value="Unassembled WGS sequence"/>
</dbReference>
<evidence type="ECO:0000313" key="2">
    <source>
        <dbReference type="EMBL" id="KAJ2906080.1"/>
    </source>
</evidence>
<dbReference type="AlphaFoldDB" id="A0AAD5RX48"/>
<sequence>MAATKSSPGSASGANMSYHNLPASPTLTNPDMILPDYDYDCAASPDRERLPPAMWKENHHPSDLQFSLGSQGFVAGPITPTTPIIYGNGTMLSDIGEVTEVESTVGKSSLPRSRRLSVDSIDGLADNHALRSSPTMGYSTGPYEGVKERARKMNVDRERRSSMESTSTITTQEHNKMFADFDDAVSVDDSNFQGDDEESMASSYHYDYYDEPQTKQPELDLKTRPSNATLRSEDRYSTASLSKRAEEILANAKKRLTVRPQMSHANIFLCKLTMLHSQLMEGNLSRARSINHIRSPLSTSSSTIGSSSPPLDRPATAIENEMPSSAAEPLGYNRQTSENISLTNEIKAGIYPRRSASALGAAGGYRQPLHTLQTSRSFDHIRDRDNHMRDSLSGGFKRANVKATSPHEPALSPLTEDEISSELHPDEDDGAKLDSFLSPTFGTFNPAKQDMPRASSAAQVRDLKDQMKGLKGKISSLRQQARADSMKRRSLQSLRTPSPFTHAPYDPWAEQKSLETAEATVKPEEGRKSWNAEVEGASQRSDPTKYDSPESVISETPEFRGGLSPPKRPVNSGPVASSAVSAPRSVPEPIEESSEEEFEDANDVEDMRTEDGNQDSDQDDFNSAYESESGESVYHDSVPQQMSHEDREDAFDYEHFFLHSAMGSMSQARLRRTGRTNSFSSEDSVETTKGPTASSTKPPRPSVDPMQAHTRSDSVVSTSTIESFATAAESRHSTIFEDAIENYPEQVVSAPAKTRTSQATPATAKRTSFSLPVSSGASVVTAAGRSSLDEQRSHHERQNSVIRRPNTSQATYMHRKSISSFESTGTTRSFPLVNKPKANANGMLTPQGSPDSELRTIRDSLMSDTVSVCDAKGPAPIDTLGKEDQILVQRLVESLGKCVLGLTDHGRASPEARMCRRRIDAARKILDGSDETF</sequence>
<protein>
    <submittedName>
        <fullName evidence="2">Uncharacterized protein</fullName>
    </submittedName>
</protein>
<feature type="region of interest" description="Disordered" evidence="1">
    <location>
        <begin position="295"/>
        <end position="316"/>
    </location>
</feature>
<feature type="compositionally biased region" description="Basic and acidic residues" evidence="1">
    <location>
        <begin position="521"/>
        <end position="530"/>
    </location>
</feature>